<feature type="domain" description="GAF" evidence="15">
    <location>
        <begin position="371"/>
        <end position="547"/>
    </location>
</feature>
<keyword evidence="7" id="KW-0418">Kinase</keyword>
<keyword evidence="11" id="KW-0902">Two-component regulatory system</keyword>
<feature type="region of interest" description="Disordered" evidence="13">
    <location>
        <begin position="11"/>
        <end position="33"/>
    </location>
</feature>
<dbReference type="Gene3D" id="3.30.565.10">
    <property type="entry name" value="Histidine kinase-like ATPase, C-terminal domain"/>
    <property type="match status" value="1"/>
</dbReference>
<dbReference type="InterPro" id="IPR003594">
    <property type="entry name" value="HATPase_dom"/>
</dbReference>
<dbReference type="InterPro" id="IPR035965">
    <property type="entry name" value="PAS-like_dom_sf"/>
</dbReference>
<evidence type="ECO:0000259" key="17">
    <source>
        <dbReference type="SMART" id="SM00331"/>
    </source>
</evidence>
<evidence type="ECO:0000256" key="6">
    <source>
        <dbReference type="ARBA" id="ARBA00022741"/>
    </source>
</evidence>
<dbReference type="SUPFAM" id="SSF55874">
    <property type="entry name" value="ATPase domain of HSP90 chaperone/DNA topoisomerase II/histidine kinase"/>
    <property type="match status" value="1"/>
</dbReference>
<dbReference type="RefSeq" id="WP_241058870.1">
    <property type="nucleotide sequence ID" value="NZ_JAKWJU010000002.1"/>
</dbReference>
<dbReference type="Pfam" id="PF13581">
    <property type="entry name" value="HATPase_c_2"/>
    <property type="match status" value="1"/>
</dbReference>
<feature type="domain" description="PAS" evidence="16">
    <location>
        <begin position="251"/>
        <end position="316"/>
    </location>
</feature>
<evidence type="ECO:0000256" key="1">
    <source>
        <dbReference type="ARBA" id="ARBA00004651"/>
    </source>
</evidence>
<dbReference type="SMART" id="SM00065">
    <property type="entry name" value="GAF"/>
    <property type="match status" value="1"/>
</dbReference>
<reference evidence="18" key="1">
    <citation type="submission" date="2022-03" db="EMBL/GenBank/DDBJ databases">
        <authorList>
            <person name="Santos J.D.N."/>
            <person name="Kallscheuer N."/>
            <person name="Jogler C."/>
            <person name="Lage O.M."/>
        </authorList>
    </citation>
    <scope>NUCLEOTIDE SEQUENCE</scope>
    <source>
        <strain evidence="18">M600PL45_2</strain>
    </source>
</reference>
<dbReference type="SUPFAM" id="SSF55781">
    <property type="entry name" value="GAF domain-like"/>
    <property type="match status" value="1"/>
</dbReference>
<dbReference type="Pfam" id="PF01590">
    <property type="entry name" value="GAF"/>
    <property type="match status" value="1"/>
</dbReference>
<evidence type="ECO:0000256" key="9">
    <source>
        <dbReference type="ARBA" id="ARBA00022840"/>
    </source>
</evidence>
<evidence type="ECO:0000256" key="5">
    <source>
        <dbReference type="ARBA" id="ARBA00022692"/>
    </source>
</evidence>
<dbReference type="InterPro" id="IPR036890">
    <property type="entry name" value="HATPase_C_sf"/>
</dbReference>
<dbReference type="InterPro" id="IPR029151">
    <property type="entry name" value="Sensor-like_sf"/>
</dbReference>
<dbReference type="InterPro" id="IPR003018">
    <property type="entry name" value="GAF"/>
</dbReference>
<evidence type="ECO:0000256" key="11">
    <source>
        <dbReference type="ARBA" id="ARBA00023012"/>
    </source>
</evidence>
<reference evidence="18" key="2">
    <citation type="journal article" date="2023" name="Int. J. Syst. Evol. Microbiol.">
        <title>Streptomyces marispadix sp. nov., isolated from marine beach sediment of the Northern Coast of Portugal.</title>
        <authorList>
            <person name="dos Santos J.D.N."/>
            <person name="Vitorino I.R."/>
            <person name="Kallscheuer N."/>
            <person name="Srivastava A."/>
            <person name="Krautwurst S."/>
            <person name="Marz M."/>
            <person name="Jogler C."/>
            <person name="Lobo Da Cunha A."/>
            <person name="Catita J."/>
            <person name="Goncalves H."/>
            <person name="Gonzalez I."/>
            <person name="Reyes F."/>
            <person name="Lage O.M."/>
        </authorList>
    </citation>
    <scope>NUCLEOTIDE SEQUENCE</scope>
    <source>
        <strain evidence="18">M600PL45_2</strain>
    </source>
</reference>
<keyword evidence="6" id="KW-0547">Nucleotide-binding</keyword>
<dbReference type="PANTHER" id="PTHR43156">
    <property type="entry name" value="STAGE II SPORULATION PROTEIN E-RELATED"/>
    <property type="match status" value="1"/>
</dbReference>
<evidence type="ECO:0000256" key="12">
    <source>
        <dbReference type="ARBA" id="ARBA00023136"/>
    </source>
</evidence>
<evidence type="ECO:0000256" key="8">
    <source>
        <dbReference type="ARBA" id="ARBA00022801"/>
    </source>
</evidence>
<evidence type="ECO:0000256" key="2">
    <source>
        <dbReference type="ARBA" id="ARBA00022475"/>
    </source>
</evidence>
<dbReference type="CDD" id="cd16936">
    <property type="entry name" value="HATPase_RsbW-like"/>
    <property type="match status" value="1"/>
</dbReference>
<evidence type="ECO:0000259" key="15">
    <source>
        <dbReference type="SMART" id="SM00065"/>
    </source>
</evidence>
<evidence type="ECO:0000313" key="18">
    <source>
        <dbReference type="EMBL" id="MCH6160845.1"/>
    </source>
</evidence>
<keyword evidence="3" id="KW-0597">Phosphoprotein</keyword>
<dbReference type="InterPro" id="IPR029016">
    <property type="entry name" value="GAF-like_dom_sf"/>
</dbReference>
<dbReference type="SUPFAM" id="SSF81606">
    <property type="entry name" value="PP2C-like"/>
    <property type="match status" value="1"/>
</dbReference>
<keyword evidence="4" id="KW-0808">Transferase</keyword>
<keyword evidence="2" id="KW-1003">Cell membrane</keyword>
<dbReference type="Gene3D" id="3.30.450.20">
    <property type="entry name" value="PAS domain"/>
    <property type="match status" value="2"/>
</dbReference>
<dbReference type="EMBL" id="JAKWJU010000002">
    <property type="protein sequence ID" value="MCH6160845.1"/>
    <property type="molecule type" value="Genomic_DNA"/>
</dbReference>
<dbReference type="Pfam" id="PF17203">
    <property type="entry name" value="sCache_3_2"/>
    <property type="match status" value="1"/>
</dbReference>
<dbReference type="Gene3D" id="3.30.450.40">
    <property type="match status" value="1"/>
</dbReference>
<comment type="caution">
    <text evidence="18">The sequence shown here is derived from an EMBL/GenBank/DDBJ whole genome shotgun (WGS) entry which is preliminary data.</text>
</comment>
<keyword evidence="5 14" id="KW-0812">Transmembrane</keyword>
<evidence type="ECO:0000256" key="4">
    <source>
        <dbReference type="ARBA" id="ARBA00022679"/>
    </source>
</evidence>
<evidence type="ECO:0000259" key="16">
    <source>
        <dbReference type="SMART" id="SM00091"/>
    </source>
</evidence>
<feature type="compositionally biased region" description="Low complexity" evidence="13">
    <location>
        <begin position="916"/>
        <end position="930"/>
    </location>
</feature>
<feature type="transmembrane region" description="Helical" evidence="14">
    <location>
        <begin position="53"/>
        <end position="74"/>
    </location>
</feature>
<name>A0ABS9SX35_9ACTN</name>
<dbReference type="InterPro" id="IPR036457">
    <property type="entry name" value="PPM-type-like_dom_sf"/>
</dbReference>
<sequence>MAGFLRRLRAGPGSRAGRRRGPGAGEKQGAPGPLLPGRRLWSALSERSLARQVFVLQLVIVLLLVLAAVAALVLHARNDSERAARDRGLATAQAFAHSPGMLRALRSADPTGVLQPRAEDARKRSRVDGIVVANREGVRYTHPNEDRIGKRIVADITRAQRGRVQVEEVEGTIGRIVRVIVPVTDSRGDVVGLVGVGIKVETVGAGDALPPLLGTAAGALVLAAAGTAWVTRRLRRQTKGLGPTEMTRMYEHHDAVLHAVHEGVVIVDGEGRLLLANDEASRLLDLPPDARGRPVPELGLEPRIEELLSTGRVATDEILPSGDRLLAVNSRPTGERGGPPGSVATFRDSTELSRLSGRVESARRRLRLLYDATGAIGTTLDVTRTAEELVRVAVPRLADYATVDLAEPVLRGDEPGPSYGSPQMRRTAFEGIRGDPPLMPVGELITFLPSSSQARSFAEERAVLEPRLNDSFGWALDAERAARITQAGIHSLIAAPLRARGVLLGVVTLWRSEKPEPFEEDDLSIADELAARAALSIDNARRYTREHAMAVTLQRRLLPRALPDQSAVEVASRYLPAAGGVSGDWFDVIPLPGARVALVIGDVVGRGLHAAATMGRLRTAVHNFSTLDVPPDELLAHLDELVGRIDQDAVTAGDEAAITGATCLYAIYDPVSRICVMARAGHPAPALMRPDGTVEFPEVPGGPPLGIGGLPFEAAELTLEEGSRLVVYSDGLIERRGQDLDTSLRALRLVLERARGSPEQICDAVIDGLLPVPQHDDIALLVARTHVLEAGQVAEWDVESDPAAVASVRAAVLGRLTEWGLDDIAFTTELILSELLTNAIQHATSPVQVRLLRDRTLLICEVSDGTSTSPHLRYAATTDEGGRGLFLVAQLADRWGTRYTKEGKVIWTEQALPESGGPAEASPAPVPAAAGGDGIGGGRAADVTEESNGRR</sequence>
<gene>
    <name evidence="18" type="ORF">MMA15_10670</name>
</gene>
<keyword evidence="8" id="KW-0378">Hydrolase</keyword>
<dbReference type="InterPro" id="IPR033463">
    <property type="entry name" value="sCache_3"/>
</dbReference>
<dbReference type="InterPro" id="IPR001932">
    <property type="entry name" value="PPM-type_phosphatase-like_dom"/>
</dbReference>
<dbReference type="SMART" id="SM00331">
    <property type="entry name" value="PP2C_SIG"/>
    <property type="match status" value="1"/>
</dbReference>
<dbReference type="Proteomes" id="UP001166784">
    <property type="component" value="Unassembled WGS sequence"/>
</dbReference>
<organism evidence="18 19">
    <name type="scientific">Streptomyces marispadix</name>
    <dbReference type="NCBI Taxonomy" id="2922868"/>
    <lineage>
        <taxon>Bacteria</taxon>
        <taxon>Bacillati</taxon>
        <taxon>Actinomycetota</taxon>
        <taxon>Actinomycetes</taxon>
        <taxon>Kitasatosporales</taxon>
        <taxon>Streptomycetaceae</taxon>
        <taxon>Streptomyces</taxon>
    </lineage>
</organism>
<keyword evidence="12 14" id="KW-0472">Membrane</keyword>
<dbReference type="InterPro" id="IPR052016">
    <property type="entry name" value="Bact_Sigma-Reg"/>
</dbReference>
<dbReference type="PANTHER" id="PTHR43156:SF2">
    <property type="entry name" value="STAGE II SPORULATION PROTEIN E"/>
    <property type="match status" value="1"/>
</dbReference>
<evidence type="ECO:0000256" key="13">
    <source>
        <dbReference type="SAM" id="MobiDB-lite"/>
    </source>
</evidence>
<evidence type="ECO:0000256" key="10">
    <source>
        <dbReference type="ARBA" id="ARBA00022989"/>
    </source>
</evidence>
<dbReference type="CDD" id="cd00130">
    <property type="entry name" value="PAS"/>
    <property type="match status" value="1"/>
</dbReference>
<evidence type="ECO:0000256" key="14">
    <source>
        <dbReference type="SAM" id="Phobius"/>
    </source>
</evidence>
<accession>A0ABS9SX35</accession>
<evidence type="ECO:0000313" key="19">
    <source>
        <dbReference type="Proteomes" id="UP001166784"/>
    </source>
</evidence>
<dbReference type="Gene3D" id="3.60.40.10">
    <property type="entry name" value="PPM-type phosphatase domain"/>
    <property type="match status" value="1"/>
</dbReference>
<protein>
    <submittedName>
        <fullName evidence="18">SpoIIE family protein phosphatase</fullName>
    </submittedName>
</protein>
<dbReference type="Pfam" id="PF07228">
    <property type="entry name" value="SpoIIE"/>
    <property type="match status" value="1"/>
</dbReference>
<dbReference type="SMART" id="SM00091">
    <property type="entry name" value="PAS"/>
    <property type="match status" value="1"/>
</dbReference>
<keyword evidence="10 14" id="KW-1133">Transmembrane helix</keyword>
<feature type="domain" description="PPM-type phosphatase" evidence="17">
    <location>
        <begin position="565"/>
        <end position="785"/>
    </location>
</feature>
<dbReference type="SUPFAM" id="SSF55785">
    <property type="entry name" value="PYP-like sensor domain (PAS domain)"/>
    <property type="match status" value="1"/>
</dbReference>
<dbReference type="SUPFAM" id="SSF103190">
    <property type="entry name" value="Sensory domain-like"/>
    <property type="match status" value="1"/>
</dbReference>
<feature type="region of interest" description="Disordered" evidence="13">
    <location>
        <begin position="912"/>
        <end position="951"/>
    </location>
</feature>
<evidence type="ECO:0000256" key="7">
    <source>
        <dbReference type="ARBA" id="ARBA00022777"/>
    </source>
</evidence>
<comment type="subcellular location">
    <subcellularLocation>
        <location evidence="1">Cell membrane</location>
        <topology evidence="1">Multi-pass membrane protein</topology>
    </subcellularLocation>
</comment>
<dbReference type="InterPro" id="IPR000014">
    <property type="entry name" value="PAS"/>
</dbReference>
<evidence type="ECO:0000256" key="3">
    <source>
        <dbReference type="ARBA" id="ARBA00022553"/>
    </source>
</evidence>
<keyword evidence="9" id="KW-0067">ATP-binding</keyword>
<proteinExistence type="predicted"/>
<keyword evidence="19" id="KW-1185">Reference proteome</keyword>